<comment type="caution">
    <text evidence="1">The sequence shown here is derived from an EMBL/GenBank/DDBJ whole genome shotgun (WGS) entry which is preliminary data.</text>
</comment>
<dbReference type="AlphaFoldDB" id="A0A4C1VVC0"/>
<keyword evidence="2" id="KW-1185">Reference proteome</keyword>
<organism evidence="1 2">
    <name type="scientific">Eumeta variegata</name>
    <name type="common">Bagworm moth</name>
    <name type="synonym">Eumeta japonica</name>
    <dbReference type="NCBI Taxonomy" id="151549"/>
    <lineage>
        <taxon>Eukaryota</taxon>
        <taxon>Metazoa</taxon>
        <taxon>Ecdysozoa</taxon>
        <taxon>Arthropoda</taxon>
        <taxon>Hexapoda</taxon>
        <taxon>Insecta</taxon>
        <taxon>Pterygota</taxon>
        <taxon>Neoptera</taxon>
        <taxon>Endopterygota</taxon>
        <taxon>Lepidoptera</taxon>
        <taxon>Glossata</taxon>
        <taxon>Ditrysia</taxon>
        <taxon>Tineoidea</taxon>
        <taxon>Psychidae</taxon>
        <taxon>Oiketicinae</taxon>
        <taxon>Eumeta</taxon>
    </lineage>
</organism>
<evidence type="ECO:0000313" key="1">
    <source>
        <dbReference type="EMBL" id="GBP43176.1"/>
    </source>
</evidence>
<proteinExistence type="predicted"/>
<dbReference type="EMBL" id="BGZK01000431">
    <property type="protein sequence ID" value="GBP43176.1"/>
    <property type="molecule type" value="Genomic_DNA"/>
</dbReference>
<accession>A0A4C1VVC0</accession>
<protein>
    <submittedName>
        <fullName evidence="1">Uncharacterized protein</fullName>
    </submittedName>
</protein>
<reference evidence="1 2" key="1">
    <citation type="journal article" date="2019" name="Commun. Biol.">
        <title>The bagworm genome reveals a unique fibroin gene that provides high tensile strength.</title>
        <authorList>
            <person name="Kono N."/>
            <person name="Nakamura H."/>
            <person name="Ohtoshi R."/>
            <person name="Tomita M."/>
            <person name="Numata K."/>
            <person name="Arakawa K."/>
        </authorList>
    </citation>
    <scope>NUCLEOTIDE SEQUENCE [LARGE SCALE GENOMIC DNA]</scope>
</reference>
<evidence type="ECO:0000313" key="2">
    <source>
        <dbReference type="Proteomes" id="UP000299102"/>
    </source>
</evidence>
<dbReference type="Proteomes" id="UP000299102">
    <property type="component" value="Unassembled WGS sequence"/>
</dbReference>
<name>A0A4C1VVC0_EUMVA</name>
<gene>
    <name evidence="1" type="ORF">EVAR_26851_1</name>
</gene>
<sequence length="244" mass="27524">MEMRHRRYRHDDHWRRKVLDWRPPTGHRSVGRPVTREPAVRPPSLSVAAIPDDTKRFGPCTRRDKDRFRALRPVNFAPPGGTFVRRIASRARIESAPYTRHINKADLLSEALRYWLRANLRCAADVFVSGATDAAGCRPGPGIDRAGVRGRTRAPYGRRPSRARPVRDFCLYAWISLDGWRPGSRFEAAALSVRDSLTPSADLCRRLDVPELCTVRAARPPSLDGLVSPRRITSDSRSLGSIIE</sequence>